<keyword evidence="6 8" id="KW-0862">Zinc</keyword>
<keyword evidence="11" id="KW-1185">Reference proteome</keyword>
<feature type="binding site" evidence="8">
    <location>
        <position position="54"/>
    </location>
    <ligand>
        <name>Zn(2+)</name>
        <dbReference type="ChEBI" id="CHEBI:29105"/>
        <note>catalytic</note>
    </ligand>
</feature>
<feature type="active site" description="Proton donor" evidence="8">
    <location>
        <position position="56"/>
    </location>
</feature>
<dbReference type="PROSITE" id="PS00903">
    <property type="entry name" value="CYT_DCMP_DEAMINASES_1"/>
    <property type="match status" value="1"/>
</dbReference>
<dbReference type="InterPro" id="IPR016192">
    <property type="entry name" value="APOBEC/CMP_deaminase_Zn-bd"/>
</dbReference>
<sequence>MEENKTRFMRAALDEAKQAALIGEVPIGAVVVHDNKIIGRGHNLREHSNEAGAHAEMIAITEANHVLKSWRLIDCDLYVTVEPCPMCSGALINSQIKTLYFGARNPKAGTVKSLYELLSDDRFNHQVQVEEGLLAEEATSQMQSFFRTARRKRKFLKKQRAGGEKTGNSLNNKL</sequence>
<keyword evidence="5 8" id="KW-0378">Hydrolase</keyword>
<dbReference type="GO" id="GO:0002100">
    <property type="term" value="P:tRNA wobble adenosine to inosine editing"/>
    <property type="evidence" value="ECO:0007669"/>
    <property type="project" value="UniProtKB-UniRule"/>
</dbReference>
<dbReference type="AlphaFoldDB" id="A0A4R5NNL1"/>
<organism evidence="10 11">
    <name type="scientific">Secundilactobacillus malefermentans</name>
    <dbReference type="NCBI Taxonomy" id="176292"/>
    <lineage>
        <taxon>Bacteria</taxon>
        <taxon>Bacillati</taxon>
        <taxon>Bacillota</taxon>
        <taxon>Bacilli</taxon>
        <taxon>Lactobacillales</taxon>
        <taxon>Lactobacillaceae</taxon>
        <taxon>Secundilactobacillus</taxon>
    </lineage>
</organism>
<accession>A0A4R5NNL1</accession>
<dbReference type="InterPro" id="IPR028883">
    <property type="entry name" value="tRNA_aden_deaminase"/>
</dbReference>
<protein>
    <recommendedName>
        <fullName evidence="8">tRNA-specific adenosine deaminase</fullName>
        <ecNumber evidence="8">3.5.4.33</ecNumber>
    </recommendedName>
</protein>
<comment type="similarity">
    <text evidence="1">Belongs to the cytidine and deoxycytidylate deaminase family. ADAT2 subfamily.</text>
</comment>
<name>A0A4R5NNL1_9LACO</name>
<dbReference type="FunFam" id="3.40.140.10:FF:000005">
    <property type="entry name" value="tRNA-specific adenosine deaminase"/>
    <property type="match status" value="1"/>
</dbReference>
<comment type="caution">
    <text evidence="10">The sequence shown here is derived from an EMBL/GenBank/DDBJ whole genome shotgun (WGS) entry which is preliminary data.</text>
</comment>
<dbReference type="PROSITE" id="PS51747">
    <property type="entry name" value="CYT_DCMP_DEAMINASES_2"/>
    <property type="match status" value="1"/>
</dbReference>
<evidence type="ECO:0000313" key="10">
    <source>
        <dbReference type="EMBL" id="TDG77842.1"/>
    </source>
</evidence>
<keyword evidence="4 8" id="KW-0479">Metal-binding</keyword>
<dbReference type="STRING" id="1122149.FD44_GL000740"/>
<evidence type="ECO:0000256" key="7">
    <source>
        <dbReference type="ARBA" id="ARBA00048045"/>
    </source>
</evidence>
<comment type="catalytic activity">
    <reaction evidence="7 8">
        <text>adenosine(34) in tRNA + H2O + H(+) = inosine(34) in tRNA + NH4(+)</text>
        <dbReference type="Rhea" id="RHEA:43168"/>
        <dbReference type="Rhea" id="RHEA-COMP:10373"/>
        <dbReference type="Rhea" id="RHEA-COMP:10374"/>
        <dbReference type="ChEBI" id="CHEBI:15377"/>
        <dbReference type="ChEBI" id="CHEBI:15378"/>
        <dbReference type="ChEBI" id="CHEBI:28938"/>
        <dbReference type="ChEBI" id="CHEBI:74411"/>
        <dbReference type="ChEBI" id="CHEBI:82852"/>
        <dbReference type="EC" id="3.5.4.33"/>
    </reaction>
</comment>
<feature type="binding site" evidence="8">
    <location>
        <position position="84"/>
    </location>
    <ligand>
        <name>Zn(2+)</name>
        <dbReference type="ChEBI" id="CHEBI:29105"/>
        <note>catalytic</note>
    </ligand>
</feature>
<evidence type="ECO:0000313" key="11">
    <source>
        <dbReference type="Proteomes" id="UP000294854"/>
    </source>
</evidence>
<dbReference type="EC" id="3.5.4.33" evidence="8"/>
<dbReference type="GO" id="GO:0052717">
    <property type="term" value="F:tRNA-specific adenosine-34 deaminase activity"/>
    <property type="evidence" value="ECO:0007669"/>
    <property type="project" value="UniProtKB-UniRule"/>
</dbReference>
<dbReference type="NCBIfam" id="NF008113">
    <property type="entry name" value="PRK10860.1"/>
    <property type="match status" value="1"/>
</dbReference>
<evidence type="ECO:0000256" key="4">
    <source>
        <dbReference type="ARBA" id="ARBA00022723"/>
    </source>
</evidence>
<dbReference type="Pfam" id="PF14437">
    <property type="entry name" value="MafB19-deam"/>
    <property type="match status" value="1"/>
</dbReference>
<evidence type="ECO:0000256" key="3">
    <source>
        <dbReference type="ARBA" id="ARBA00022694"/>
    </source>
</evidence>
<feature type="domain" description="CMP/dCMP-type deaminase" evidence="9">
    <location>
        <begin position="3"/>
        <end position="130"/>
    </location>
</feature>
<proteinExistence type="inferred from homology"/>
<dbReference type="EMBL" id="PUFO01000047">
    <property type="protein sequence ID" value="TDG77842.1"/>
    <property type="molecule type" value="Genomic_DNA"/>
</dbReference>
<comment type="subunit">
    <text evidence="2 8">Homodimer.</text>
</comment>
<evidence type="ECO:0000259" key="9">
    <source>
        <dbReference type="PROSITE" id="PS51747"/>
    </source>
</evidence>
<gene>
    <name evidence="8" type="primary">tadA</name>
    <name evidence="10" type="ORF">C5L31_000236</name>
</gene>
<dbReference type="SUPFAM" id="SSF53927">
    <property type="entry name" value="Cytidine deaminase-like"/>
    <property type="match status" value="1"/>
</dbReference>
<dbReference type="GO" id="GO:0008270">
    <property type="term" value="F:zinc ion binding"/>
    <property type="evidence" value="ECO:0007669"/>
    <property type="project" value="UniProtKB-UniRule"/>
</dbReference>
<dbReference type="OrthoDB" id="9802676at2"/>
<dbReference type="PANTHER" id="PTHR11079">
    <property type="entry name" value="CYTOSINE DEAMINASE FAMILY MEMBER"/>
    <property type="match status" value="1"/>
</dbReference>
<dbReference type="RefSeq" id="WP_010620532.1">
    <property type="nucleotide sequence ID" value="NZ_PUFO01000047.1"/>
</dbReference>
<dbReference type="Proteomes" id="UP000294854">
    <property type="component" value="Unassembled WGS sequence"/>
</dbReference>
<keyword evidence="3 8" id="KW-0819">tRNA processing</keyword>
<dbReference type="CDD" id="cd01285">
    <property type="entry name" value="nucleoside_deaminase"/>
    <property type="match status" value="1"/>
</dbReference>
<comment type="function">
    <text evidence="8">Catalyzes the deamination of adenosine to inosine at the wobble position 34 of tRNA(Arg2).</text>
</comment>
<evidence type="ECO:0000256" key="1">
    <source>
        <dbReference type="ARBA" id="ARBA00010669"/>
    </source>
</evidence>
<dbReference type="InterPro" id="IPR002125">
    <property type="entry name" value="CMP_dCMP_dom"/>
</dbReference>
<comment type="cofactor">
    <cofactor evidence="8">
        <name>Zn(2+)</name>
        <dbReference type="ChEBI" id="CHEBI:29105"/>
    </cofactor>
    <text evidence="8">Binds 1 zinc ion per subunit.</text>
</comment>
<dbReference type="HAMAP" id="MF_00972">
    <property type="entry name" value="tRNA_aden_deaminase"/>
    <property type="match status" value="1"/>
</dbReference>
<dbReference type="PANTHER" id="PTHR11079:SF202">
    <property type="entry name" value="TRNA-SPECIFIC ADENOSINE DEAMINASE"/>
    <property type="match status" value="1"/>
</dbReference>
<dbReference type="Gene3D" id="3.40.140.10">
    <property type="entry name" value="Cytidine Deaminase, domain 2"/>
    <property type="match status" value="1"/>
</dbReference>
<feature type="binding site" evidence="8">
    <location>
        <position position="87"/>
    </location>
    <ligand>
        <name>Zn(2+)</name>
        <dbReference type="ChEBI" id="CHEBI:29105"/>
        <note>catalytic</note>
    </ligand>
</feature>
<evidence type="ECO:0000256" key="2">
    <source>
        <dbReference type="ARBA" id="ARBA00011738"/>
    </source>
</evidence>
<evidence type="ECO:0000256" key="5">
    <source>
        <dbReference type="ARBA" id="ARBA00022801"/>
    </source>
</evidence>
<dbReference type="InterPro" id="IPR058535">
    <property type="entry name" value="MafB19-deam"/>
</dbReference>
<evidence type="ECO:0000256" key="6">
    <source>
        <dbReference type="ARBA" id="ARBA00022833"/>
    </source>
</evidence>
<evidence type="ECO:0000256" key="8">
    <source>
        <dbReference type="HAMAP-Rule" id="MF_00972"/>
    </source>
</evidence>
<dbReference type="InterPro" id="IPR016193">
    <property type="entry name" value="Cytidine_deaminase-like"/>
</dbReference>
<reference evidence="10 11" key="1">
    <citation type="journal article" date="2019" name="Appl. Microbiol. Biotechnol.">
        <title>Uncovering carbohydrate metabolism through a genotype-phenotype association study of 56 lactic acid bacteria genomes.</title>
        <authorList>
            <person name="Buron-Moles G."/>
            <person name="Chailyan A."/>
            <person name="Dolejs I."/>
            <person name="Forster J."/>
            <person name="Miks M.H."/>
        </authorList>
    </citation>
    <scope>NUCLEOTIDE SEQUENCE [LARGE SCALE GENOMIC DNA]</scope>
    <source>
        <strain evidence="10 11">ATCC 49373</strain>
    </source>
</reference>